<dbReference type="Pfam" id="PF00023">
    <property type="entry name" value="Ank"/>
    <property type="match status" value="1"/>
</dbReference>
<protein>
    <submittedName>
        <fullName evidence="4">Ankyrin repeat and kinase domain-containing 1</fullName>
    </submittedName>
</protein>
<keyword evidence="2 3" id="KW-0040">ANK repeat</keyword>
<name>A0AA36AII0_OCTVU</name>
<feature type="repeat" description="ANK" evidence="3">
    <location>
        <begin position="215"/>
        <end position="248"/>
    </location>
</feature>
<evidence type="ECO:0000256" key="3">
    <source>
        <dbReference type="PROSITE-ProRule" id="PRU00023"/>
    </source>
</evidence>
<dbReference type="Gene3D" id="1.25.40.20">
    <property type="entry name" value="Ankyrin repeat-containing domain"/>
    <property type="match status" value="1"/>
</dbReference>
<accession>A0AA36AII0</accession>
<dbReference type="EMBL" id="OX597814">
    <property type="protein sequence ID" value="CAI9716790.1"/>
    <property type="molecule type" value="Genomic_DNA"/>
</dbReference>
<dbReference type="PANTHER" id="PTHR24198">
    <property type="entry name" value="ANKYRIN REPEAT AND PROTEIN KINASE DOMAIN-CONTAINING PROTEIN"/>
    <property type="match status" value="1"/>
</dbReference>
<sequence>MRIGNYLNKCFNAHTNSIFLKNFNAKVDRNALSKATAMARGGFHVEFGINETLLTQYLEKNDYISAERLIRETANPSYLDEGCYQRTPLYIVLCGLDEEELNVKPRNLFLAKLCIERGANVNHRVPKVSTGSEFLGPGKSPIELIIDFYNVVTRYLEWSKSGRLSASECWNPNDDIVIGFSNKIVNNLYEVKEICEQLVFTILATGGEPNIKDEDHQTPLHTLAIRGFDIEMAKLLCENEGDINAIDQRHNSPLLCLLDISISESDYKQINDLSPTSSDNTLEDNVAIDGVKKDFFYFFVNQCDIDLNVKNHKGQTALFHCVIRADTECCHQLLIRNTDPSIRATVIQSPKQKQKLSPLFCVSLSFPSQRSLRLQHNFRYLIQASRKFSFLVDSGYFSTDDILKELGDHLKDFFPEFINWIPVSIPSIQMLFGQTTASLKQLAVRVIFQEFFCNNISYIAFLMEQEARSLYENVSDIYDRDIYEEFINTILDRKLLQRFLFHFSLPQNSLLNFLIELLFHRMLVLFSSFYIDTTSFLFEKQIPYDSSSDDSDFFANEGDSDLEYW</sequence>
<dbReference type="InterPro" id="IPR002110">
    <property type="entry name" value="Ankyrin_rpt"/>
</dbReference>
<dbReference type="SUPFAM" id="SSF48403">
    <property type="entry name" value="Ankyrin repeat"/>
    <property type="match status" value="1"/>
</dbReference>
<keyword evidence="1" id="KW-0677">Repeat</keyword>
<dbReference type="PROSITE" id="PS50088">
    <property type="entry name" value="ANK_REPEAT"/>
    <property type="match status" value="1"/>
</dbReference>
<evidence type="ECO:0000313" key="4">
    <source>
        <dbReference type="EMBL" id="CAI9716790.1"/>
    </source>
</evidence>
<evidence type="ECO:0000256" key="2">
    <source>
        <dbReference type="ARBA" id="ARBA00023043"/>
    </source>
</evidence>
<dbReference type="InterPro" id="IPR036770">
    <property type="entry name" value="Ankyrin_rpt-contain_sf"/>
</dbReference>
<evidence type="ECO:0000313" key="5">
    <source>
        <dbReference type="Proteomes" id="UP001162480"/>
    </source>
</evidence>
<gene>
    <name evidence="4" type="ORF">OCTVUL_1B024427</name>
</gene>
<organism evidence="4 5">
    <name type="scientific">Octopus vulgaris</name>
    <name type="common">Common octopus</name>
    <dbReference type="NCBI Taxonomy" id="6645"/>
    <lineage>
        <taxon>Eukaryota</taxon>
        <taxon>Metazoa</taxon>
        <taxon>Spiralia</taxon>
        <taxon>Lophotrochozoa</taxon>
        <taxon>Mollusca</taxon>
        <taxon>Cephalopoda</taxon>
        <taxon>Coleoidea</taxon>
        <taxon>Octopodiformes</taxon>
        <taxon>Octopoda</taxon>
        <taxon>Incirrata</taxon>
        <taxon>Octopodidae</taxon>
        <taxon>Octopus</taxon>
    </lineage>
</organism>
<proteinExistence type="predicted"/>
<reference evidence="4" key="1">
    <citation type="submission" date="2023-08" db="EMBL/GenBank/DDBJ databases">
        <authorList>
            <person name="Alioto T."/>
            <person name="Alioto T."/>
            <person name="Gomez Garrido J."/>
        </authorList>
    </citation>
    <scope>NUCLEOTIDE SEQUENCE</scope>
</reference>
<evidence type="ECO:0000256" key="1">
    <source>
        <dbReference type="ARBA" id="ARBA00022737"/>
    </source>
</evidence>
<dbReference type="PANTHER" id="PTHR24198:SF165">
    <property type="entry name" value="ANKYRIN REPEAT-CONTAINING PROTEIN-RELATED"/>
    <property type="match status" value="1"/>
</dbReference>
<dbReference type="SMART" id="SM00248">
    <property type="entry name" value="ANK"/>
    <property type="match status" value="4"/>
</dbReference>
<dbReference type="Proteomes" id="UP001162480">
    <property type="component" value="Chromosome 1"/>
</dbReference>
<keyword evidence="4" id="KW-0808">Transferase</keyword>
<dbReference type="AlphaFoldDB" id="A0AA36AII0"/>
<keyword evidence="5" id="KW-1185">Reference proteome</keyword>
<dbReference type="GO" id="GO:0016301">
    <property type="term" value="F:kinase activity"/>
    <property type="evidence" value="ECO:0007669"/>
    <property type="project" value="UniProtKB-KW"/>
</dbReference>
<keyword evidence="4" id="KW-0418">Kinase</keyword>